<dbReference type="EMBL" id="BAABMM010000015">
    <property type="protein sequence ID" value="GAA5252025.1"/>
    <property type="molecule type" value="Genomic_DNA"/>
</dbReference>
<feature type="domain" description="Polymerase nucleotidyl transferase" evidence="1">
    <location>
        <begin position="2"/>
        <end position="63"/>
    </location>
</feature>
<evidence type="ECO:0000313" key="2">
    <source>
        <dbReference type="EMBL" id="GAA5252025.1"/>
    </source>
</evidence>
<reference evidence="2 3" key="1">
    <citation type="journal article" date="2024" name="Microbiol. Immunol.">
        <title>Discovery of a novel spotted fever group Rickettsia, 'Candidatus Rickettsia kedanie,' in unfed larval chigger mites, Leptotrombidium scutellare.</title>
        <authorList>
            <person name="Ogawa M."/>
            <person name="Matsutani M."/>
            <person name="Katayama T."/>
            <person name="Takada N."/>
            <person name="Noda S."/>
            <person name="Takahashi M."/>
            <person name="Kageyama D."/>
            <person name="Hanaoka N."/>
            <person name="Ebihara H."/>
        </authorList>
    </citation>
    <scope>NUCLEOTIDE SEQUENCE [LARGE SCALE GENOMIC DNA]</scope>
    <source>
        <strain evidence="2 3">KNCP2-13</strain>
    </source>
</reference>
<dbReference type="InterPro" id="IPR002934">
    <property type="entry name" value="Polymerase_NTP_transf_dom"/>
</dbReference>
<dbReference type="InterPro" id="IPR043519">
    <property type="entry name" value="NT_sf"/>
</dbReference>
<evidence type="ECO:0000259" key="1">
    <source>
        <dbReference type="Pfam" id="PF01909"/>
    </source>
</evidence>
<dbReference type="PANTHER" id="PTHR33933">
    <property type="entry name" value="NUCLEOTIDYLTRANSFERASE"/>
    <property type="match status" value="1"/>
</dbReference>
<organism evidence="2 3">
    <name type="scientific">Candidatus Rickettsia kedanie</name>
    <dbReference type="NCBI Taxonomy" id="3115352"/>
    <lineage>
        <taxon>Bacteria</taxon>
        <taxon>Pseudomonadati</taxon>
        <taxon>Pseudomonadota</taxon>
        <taxon>Alphaproteobacteria</taxon>
        <taxon>Rickettsiales</taxon>
        <taxon>Rickettsiaceae</taxon>
        <taxon>Rickettsieae</taxon>
        <taxon>Rickettsia</taxon>
        <taxon>spotted fever group</taxon>
    </lineage>
</organism>
<keyword evidence="3" id="KW-1185">Reference proteome</keyword>
<dbReference type="Proteomes" id="UP001628124">
    <property type="component" value="Unassembled WGS sequence"/>
</dbReference>
<accession>A0ABP9TTE7</accession>
<name>A0ABP9TTE7_9RICK</name>
<comment type="caution">
    <text evidence="2">The sequence shown here is derived from an EMBL/GenBank/DDBJ whole genome shotgun (WGS) entry which is preliminary data.</text>
</comment>
<proteinExistence type="predicted"/>
<dbReference type="PANTHER" id="PTHR33933:SF1">
    <property type="entry name" value="PROTEIN ADENYLYLTRANSFERASE MNTA-RELATED"/>
    <property type="match status" value="1"/>
</dbReference>
<dbReference type="RefSeq" id="WP_412707723.1">
    <property type="nucleotide sequence ID" value="NZ_BAABMM010000015.1"/>
</dbReference>
<dbReference type="SUPFAM" id="SSF81301">
    <property type="entry name" value="Nucleotidyltransferase"/>
    <property type="match status" value="1"/>
</dbReference>
<dbReference type="InterPro" id="IPR052548">
    <property type="entry name" value="Type_VII_TA_antitoxin"/>
</dbReference>
<sequence length="118" mass="13884">MIILYGSFAKGDWVRDLPNGYHSDTDILIILKKGKYKGYTALKLKDRIYKRLEKTGVIKNQIIPYDSRISIILELIEEINRQLEKGRYFYTDIKKEGILFMIARHLCLTKLKIYLGAR</sequence>
<protein>
    <recommendedName>
        <fullName evidence="1">Polymerase nucleotidyl transferase domain-containing protein</fullName>
    </recommendedName>
</protein>
<gene>
    <name evidence="2" type="ORF">KNCP2_03130</name>
</gene>
<dbReference type="Pfam" id="PF01909">
    <property type="entry name" value="NTP_transf_2"/>
    <property type="match status" value="1"/>
</dbReference>
<evidence type="ECO:0000313" key="3">
    <source>
        <dbReference type="Proteomes" id="UP001628124"/>
    </source>
</evidence>
<dbReference type="Gene3D" id="3.30.460.10">
    <property type="entry name" value="Beta Polymerase, domain 2"/>
    <property type="match status" value="1"/>
</dbReference>